<sequence>MPTAVEKPKSRSSYIIWYVRVPDLETRPMRPGGVMSDGMMPAFDCPGEMMPGQFGPMSRVAPEFCEYWKNCAVSWTGMPSVMTTASSIRASMASMTAAFAKRGGTNTTVTFAPVAAMASCTES</sequence>
<dbReference type="AlphaFoldDB" id="A0A6J7MEX6"/>
<evidence type="ECO:0000313" key="1">
    <source>
        <dbReference type="EMBL" id="CAB4979296.1"/>
    </source>
</evidence>
<accession>A0A6J7MEX6</accession>
<dbReference type="EMBL" id="CAFBOM010000044">
    <property type="protein sequence ID" value="CAB4979296.1"/>
    <property type="molecule type" value="Genomic_DNA"/>
</dbReference>
<gene>
    <name evidence="1" type="ORF">UFOPK3957_00392</name>
</gene>
<proteinExistence type="predicted"/>
<reference evidence="1" key="1">
    <citation type="submission" date="2020-05" db="EMBL/GenBank/DDBJ databases">
        <authorList>
            <person name="Chiriac C."/>
            <person name="Salcher M."/>
            <person name="Ghai R."/>
            <person name="Kavagutti S V."/>
        </authorList>
    </citation>
    <scope>NUCLEOTIDE SEQUENCE</scope>
</reference>
<name>A0A6J7MEX6_9ZZZZ</name>
<organism evidence="1">
    <name type="scientific">freshwater metagenome</name>
    <dbReference type="NCBI Taxonomy" id="449393"/>
    <lineage>
        <taxon>unclassified sequences</taxon>
        <taxon>metagenomes</taxon>
        <taxon>ecological metagenomes</taxon>
    </lineage>
</organism>
<protein>
    <submittedName>
        <fullName evidence="1">Unannotated protein</fullName>
    </submittedName>
</protein>